<keyword evidence="2" id="KW-1185">Reference proteome</keyword>
<organism evidence="1 2">
    <name type="scientific">Ogataea philodendri</name>
    <dbReference type="NCBI Taxonomy" id="1378263"/>
    <lineage>
        <taxon>Eukaryota</taxon>
        <taxon>Fungi</taxon>
        <taxon>Dikarya</taxon>
        <taxon>Ascomycota</taxon>
        <taxon>Saccharomycotina</taxon>
        <taxon>Pichiomycetes</taxon>
        <taxon>Pichiales</taxon>
        <taxon>Pichiaceae</taxon>
        <taxon>Ogataea</taxon>
    </lineage>
</organism>
<comment type="caution">
    <text evidence="1">The sequence shown here is derived from an EMBL/GenBank/DDBJ whole genome shotgun (WGS) entry which is preliminary data.</text>
</comment>
<evidence type="ECO:0000313" key="2">
    <source>
        <dbReference type="Proteomes" id="UP000769157"/>
    </source>
</evidence>
<proteinExistence type="predicted"/>
<sequence length="169" mass="19012">MPPPPRTSYRLVPLAKWISSIMNIPNEQNKVMVAQGQVVVGKDTLDLVELGQVRGIDGLVTENPVDREQSGWFWIGSQFLEHVRRNGGGVCSQHRTQRLRTLPRISVTDGAVGTFLVDLLDVFPVFFVFRFLCCSWVFQVEGVLQISGWMLLRNKQGVKVPETALHVLV</sequence>
<reference evidence="1" key="2">
    <citation type="submission" date="2021-01" db="EMBL/GenBank/DDBJ databases">
        <authorList>
            <person name="Schikora-Tamarit M.A."/>
        </authorList>
    </citation>
    <scope>NUCLEOTIDE SEQUENCE</scope>
    <source>
        <strain evidence="1">CBS6075</strain>
    </source>
</reference>
<dbReference type="RefSeq" id="XP_046061767.1">
    <property type="nucleotide sequence ID" value="XM_046204220.1"/>
</dbReference>
<accession>A0A9P8T5H4</accession>
<dbReference type="AlphaFoldDB" id="A0A9P8T5H4"/>
<gene>
    <name evidence="1" type="ORF">OGAPHI_003260</name>
</gene>
<dbReference type="EMBL" id="JAEUBE010000199">
    <property type="protein sequence ID" value="KAH3666811.1"/>
    <property type="molecule type" value="Genomic_DNA"/>
</dbReference>
<reference evidence="1" key="1">
    <citation type="journal article" date="2021" name="Open Biol.">
        <title>Shared evolutionary footprints suggest mitochondrial oxidative damage underlies multiple complex I losses in fungi.</title>
        <authorList>
            <person name="Schikora-Tamarit M.A."/>
            <person name="Marcet-Houben M."/>
            <person name="Nosek J."/>
            <person name="Gabaldon T."/>
        </authorList>
    </citation>
    <scope>NUCLEOTIDE SEQUENCE</scope>
    <source>
        <strain evidence="1">CBS6075</strain>
    </source>
</reference>
<protein>
    <submittedName>
        <fullName evidence="1">Uncharacterized protein</fullName>
    </submittedName>
</protein>
<evidence type="ECO:0000313" key="1">
    <source>
        <dbReference type="EMBL" id="KAH3666811.1"/>
    </source>
</evidence>
<name>A0A9P8T5H4_9ASCO</name>
<dbReference type="Proteomes" id="UP000769157">
    <property type="component" value="Unassembled WGS sequence"/>
</dbReference>
<dbReference type="GeneID" id="70235227"/>